<proteinExistence type="predicted"/>
<evidence type="ECO:0000313" key="7">
    <source>
        <dbReference type="EMBL" id="KAK3021404.1"/>
    </source>
</evidence>
<dbReference type="InterPro" id="IPR003609">
    <property type="entry name" value="Pan_app"/>
</dbReference>
<accession>A0AA89AY11</accession>
<evidence type="ECO:0000256" key="1">
    <source>
        <dbReference type="ARBA" id="ARBA00022729"/>
    </source>
</evidence>
<dbReference type="PANTHER" id="PTHR32444">
    <property type="entry name" value="BULB-TYPE LECTIN DOMAIN-CONTAINING PROTEIN"/>
    <property type="match status" value="1"/>
</dbReference>
<sequence length="505" mass="56715">MQPSIIRILFYSLFIPFLVLEFCKAADRITSGESIRDGETLISKGKIFELGFFSPGGSKSTSRYLGIWYKKFPKIVVWIANREIPVTGSNGVLTISTDGNLVILNCMTNRVVWSSNSSATVQSSRAQILDSGNLVLRENSNTSFGSHIWQSFDFPSDTLLPGMKLGWNLTSDQNRYLTSWKDTSDPSPGDFTCRIDNLGLPQFVLRQGSEKKFRTGPWIGLRYSGTYSLRSPVLKFSFVSNSDELYQMFEFSSDSVLTRVTLKQPGVIQHSVLSEGNPDWTIMYTSPNNLCDNYGWCGANGICRINNNPICGCLEGFIPKSQRQWDVLDWSSGCARKMPLDCQKGEGFEKLKNVKLPDLLEFRLNEGMDLNQCEAECLKNCSCTAFANSDIRGGGTGCLNWFGDLIDIREFSEEGSELDIYIRMPASELEGEKTDTIDGIHINCFRNACSQLFDLAYEADEEKEDRRSSWEGRNITSDVKVICCSNSLCTPMTCIDNKFAFYVLH</sequence>
<evidence type="ECO:0000259" key="5">
    <source>
        <dbReference type="PROSITE" id="PS50927"/>
    </source>
</evidence>
<evidence type="ECO:0000256" key="2">
    <source>
        <dbReference type="ARBA" id="ARBA00023157"/>
    </source>
</evidence>
<organism evidence="7 8">
    <name type="scientific">Escallonia herrerae</name>
    <dbReference type="NCBI Taxonomy" id="1293975"/>
    <lineage>
        <taxon>Eukaryota</taxon>
        <taxon>Viridiplantae</taxon>
        <taxon>Streptophyta</taxon>
        <taxon>Embryophyta</taxon>
        <taxon>Tracheophyta</taxon>
        <taxon>Spermatophyta</taxon>
        <taxon>Magnoliopsida</taxon>
        <taxon>eudicotyledons</taxon>
        <taxon>Gunneridae</taxon>
        <taxon>Pentapetalae</taxon>
        <taxon>asterids</taxon>
        <taxon>campanulids</taxon>
        <taxon>Escalloniales</taxon>
        <taxon>Escalloniaceae</taxon>
        <taxon>Escallonia</taxon>
    </lineage>
</organism>
<keyword evidence="1 4" id="KW-0732">Signal</keyword>
<dbReference type="GO" id="GO:0048544">
    <property type="term" value="P:recognition of pollen"/>
    <property type="evidence" value="ECO:0007669"/>
    <property type="project" value="InterPro"/>
</dbReference>
<dbReference type="PROSITE" id="PS50927">
    <property type="entry name" value="BULB_LECTIN"/>
    <property type="match status" value="1"/>
</dbReference>
<gene>
    <name evidence="7" type="ORF">RJ639_046812</name>
</gene>
<evidence type="ECO:0000256" key="3">
    <source>
        <dbReference type="ARBA" id="ARBA00023180"/>
    </source>
</evidence>
<dbReference type="CDD" id="cd00028">
    <property type="entry name" value="B_lectin"/>
    <property type="match status" value="1"/>
</dbReference>
<dbReference type="FunFam" id="2.90.10.10:FF:000001">
    <property type="entry name" value="G-type lectin S-receptor-like serine/threonine-protein kinase"/>
    <property type="match status" value="1"/>
</dbReference>
<comment type="caution">
    <text evidence="7">The sequence shown here is derived from an EMBL/GenBank/DDBJ whole genome shotgun (WGS) entry which is preliminary data.</text>
</comment>
<evidence type="ECO:0000259" key="6">
    <source>
        <dbReference type="PROSITE" id="PS50948"/>
    </source>
</evidence>
<dbReference type="Pfam" id="PF08276">
    <property type="entry name" value="PAN_2"/>
    <property type="match status" value="1"/>
</dbReference>
<keyword evidence="3" id="KW-0325">Glycoprotein</keyword>
<evidence type="ECO:0000313" key="8">
    <source>
        <dbReference type="Proteomes" id="UP001188597"/>
    </source>
</evidence>
<dbReference type="Pfam" id="PF01453">
    <property type="entry name" value="B_lectin"/>
    <property type="match status" value="1"/>
</dbReference>
<evidence type="ECO:0000256" key="4">
    <source>
        <dbReference type="SAM" id="SignalP"/>
    </source>
</evidence>
<dbReference type="InterPro" id="IPR001480">
    <property type="entry name" value="Bulb-type_lectin_dom"/>
</dbReference>
<feature type="domain" description="Apple" evidence="6">
    <location>
        <begin position="342"/>
        <end position="425"/>
    </location>
</feature>
<dbReference type="AlphaFoldDB" id="A0AA89AY11"/>
<dbReference type="InterPro" id="IPR000858">
    <property type="entry name" value="S_locus_glycoprot_dom"/>
</dbReference>
<dbReference type="Proteomes" id="UP001188597">
    <property type="component" value="Unassembled WGS sequence"/>
</dbReference>
<dbReference type="PROSITE" id="PS50948">
    <property type="entry name" value="PAN"/>
    <property type="match status" value="1"/>
</dbReference>
<feature type="signal peptide" evidence="4">
    <location>
        <begin position="1"/>
        <end position="25"/>
    </location>
</feature>
<keyword evidence="8" id="KW-1185">Reference proteome</keyword>
<dbReference type="SMART" id="SM00108">
    <property type="entry name" value="B_lectin"/>
    <property type="match status" value="1"/>
</dbReference>
<dbReference type="SMART" id="SM00473">
    <property type="entry name" value="PAN_AP"/>
    <property type="match status" value="1"/>
</dbReference>
<protein>
    <submittedName>
        <fullName evidence="7">Uncharacterized protein</fullName>
    </submittedName>
</protein>
<dbReference type="PANTHER" id="PTHR32444:SF118">
    <property type="entry name" value="OS09G0551150 PROTEIN"/>
    <property type="match status" value="1"/>
</dbReference>
<name>A0AA89AY11_9ASTE</name>
<feature type="chain" id="PRO_5041667075" evidence="4">
    <location>
        <begin position="26"/>
        <end position="505"/>
    </location>
</feature>
<dbReference type="Pfam" id="PF00954">
    <property type="entry name" value="S_locus_glycop"/>
    <property type="match status" value="1"/>
</dbReference>
<dbReference type="SUPFAM" id="SSF51110">
    <property type="entry name" value="alpha-D-mannose-specific plant lectins"/>
    <property type="match status" value="1"/>
</dbReference>
<dbReference type="InterPro" id="IPR036426">
    <property type="entry name" value="Bulb-type_lectin_dom_sf"/>
</dbReference>
<feature type="domain" description="Bulb-type lectin" evidence="5">
    <location>
        <begin position="26"/>
        <end position="149"/>
    </location>
</feature>
<dbReference type="EMBL" id="JAVXUP010000761">
    <property type="protein sequence ID" value="KAK3021404.1"/>
    <property type="molecule type" value="Genomic_DNA"/>
</dbReference>
<dbReference type="Gene3D" id="2.90.10.10">
    <property type="entry name" value="Bulb-type lectin domain"/>
    <property type="match status" value="1"/>
</dbReference>
<keyword evidence="2" id="KW-1015">Disulfide bond</keyword>
<reference evidence="7" key="1">
    <citation type="submission" date="2022-12" db="EMBL/GenBank/DDBJ databases">
        <title>Draft genome assemblies for two species of Escallonia (Escalloniales).</title>
        <authorList>
            <person name="Chanderbali A."/>
            <person name="Dervinis C."/>
            <person name="Anghel I."/>
            <person name="Soltis D."/>
            <person name="Soltis P."/>
            <person name="Zapata F."/>
        </authorList>
    </citation>
    <scope>NUCLEOTIDE SEQUENCE</scope>
    <source>
        <strain evidence="7">UCBG64.0493</strain>
        <tissue evidence="7">Leaf</tissue>
    </source>
</reference>
<dbReference type="CDD" id="cd01098">
    <property type="entry name" value="PAN_AP_plant"/>
    <property type="match status" value="1"/>
</dbReference>